<evidence type="ECO:0000313" key="3">
    <source>
        <dbReference type="EMBL" id="APD92445.1"/>
    </source>
</evidence>
<feature type="transmembrane region" description="Helical" evidence="1">
    <location>
        <begin position="92"/>
        <end position="117"/>
    </location>
</feature>
<feature type="transmembrane region" description="Helical" evidence="1">
    <location>
        <begin position="818"/>
        <end position="840"/>
    </location>
</feature>
<gene>
    <name evidence="3" type="ORF">BM524_21320</name>
</gene>
<name>A0AAC9NT25_9ALTE</name>
<keyword evidence="3" id="KW-0614">Plasmid</keyword>
<keyword evidence="1" id="KW-0472">Membrane</keyword>
<dbReference type="EMBL" id="CP018025">
    <property type="protein sequence ID" value="APD92445.1"/>
    <property type="molecule type" value="Genomic_DNA"/>
</dbReference>
<reference evidence="3 4" key="1">
    <citation type="submission" date="2016-11" db="EMBL/GenBank/DDBJ databases">
        <title>Networking in microbes: conjugative elements and plasmids in the genus Alteromonas.</title>
        <authorList>
            <person name="Lopez-Perez M."/>
            <person name="Ramon-Marco N."/>
            <person name="Rodriguez-Valera F."/>
        </authorList>
    </citation>
    <scope>NUCLEOTIDE SEQUENCE [LARGE SCALE GENOMIC DNA]</scope>
    <source>
        <strain evidence="3 4">CP48</strain>
        <plasmid evidence="4">pamcp48-600</plasmid>
    </source>
</reference>
<keyword evidence="2" id="KW-0732">Signal</keyword>
<feature type="transmembrane region" description="Helical" evidence="1">
    <location>
        <begin position="777"/>
        <end position="797"/>
    </location>
</feature>
<feature type="transmembrane region" description="Helical" evidence="1">
    <location>
        <begin position="860"/>
        <end position="882"/>
    </location>
</feature>
<accession>A0AAC9NT25</accession>
<dbReference type="RefSeq" id="WP_071961070.1">
    <property type="nucleotide sequence ID" value="NZ_CP018025.1"/>
</dbReference>
<keyword evidence="1" id="KW-1133">Transmembrane helix</keyword>
<evidence type="ECO:0000256" key="1">
    <source>
        <dbReference type="SAM" id="Phobius"/>
    </source>
</evidence>
<sequence length="926" mass="101729">MARFIFALLLLFVGAIASTSALGQEDSGAEDRYEQLAKIMENTSNQFTYAFFGKGMLLYFLEDATAINIVSEASDEELSRLSKPFNAVLGKLFIVGLTGIYALTVLYFLAKLGWFAVNEIWNLQAKGESRMSGKERKGFILKLTILGALVVMPVPLKTTLLDDKFYTNALTASFFHLLGETTRMSDESTEELVKSQRQTLTVLPLPASDAKQDSAMAMNVFFTCLRTQEYREQDDEYLESIKLFEQPGSGRQMVRGRVQIGECGLDIKLGIDRSTDNDMQALNLSSDSFDFESDMFAKAQIDILSRVISEQLERAKRFSSELAKEDTHRNMNEGSPTLLEYTSLERDNIELSRWTEDCAVIERWTSGSDSILIKDRVLFNHLSARCSSSLLTNALVYPDTYSVLDEYLSSPGSQRKQIAMCVDQAQANDIMNSVYVANYKLSNVFSSSPNIESIALEACVMDMCSDANLQDGGLYACANAVDLYSARYRDYRVADRGSMMLGFYMFNLFLHHPPSSTAKQIFNQLQFTFFDEEEGTIHEDGEPLITVSFNVPAATGDVQERGSILSDVTESLENLGIPTISPAPDFGDTAQIIGFSRLLTCIQSPLQIKNGYVCNNVPQEFSRFGLELLKGAVAFKTALLMGDTISRSGRFYKLTGVNSGSVEDAASTAMKSAVKNAGSLLLPAAGAATAGSLMQLADGIGFSVTDEFGNLNSSMWAELSAAIGVDVIFALGMLGTDSPLMSFVDSALLIALIAGVVFGVILPLFPMLLILSALAKFLYLIIKTLILHGFKMTDIIFESDTGILTEQMDMLWADWLAALLKLPLTVIGAVLAWLMSNVIISKVMSGMSFSFEVNDGATHGLIDTIVVIGVSLIVIIIIYNMVLTIIESFYDFTVEWLLGQMTNSPFGDQRAVGWKDAKGVLSMMGR</sequence>
<proteinExistence type="predicted"/>
<keyword evidence="1" id="KW-0812">Transmembrane</keyword>
<evidence type="ECO:0000256" key="2">
    <source>
        <dbReference type="SAM" id="SignalP"/>
    </source>
</evidence>
<feature type="transmembrane region" description="Helical" evidence="1">
    <location>
        <begin position="747"/>
        <end position="771"/>
    </location>
</feature>
<evidence type="ECO:0000313" key="4">
    <source>
        <dbReference type="Proteomes" id="UP000182101"/>
    </source>
</evidence>
<dbReference type="AlphaFoldDB" id="A0AAC9NT25"/>
<geneLocation type="plasmid" evidence="4">
    <name>pamcp48-600</name>
</geneLocation>
<protein>
    <submittedName>
        <fullName evidence="3">Uncharacterized protein</fullName>
    </submittedName>
</protein>
<dbReference type="Proteomes" id="UP000182101">
    <property type="component" value="Plasmid pAMCP48-600"/>
</dbReference>
<organism evidence="3 4">
    <name type="scientific">Alteromonas mediterranea</name>
    <dbReference type="NCBI Taxonomy" id="314275"/>
    <lineage>
        <taxon>Bacteria</taxon>
        <taxon>Pseudomonadati</taxon>
        <taxon>Pseudomonadota</taxon>
        <taxon>Gammaproteobacteria</taxon>
        <taxon>Alteromonadales</taxon>
        <taxon>Alteromonadaceae</taxon>
        <taxon>Alteromonas/Salinimonas group</taxon>
        <taxon>Alteromonas</taxon>
    </lineage>
</organism>
<feature type="transmembrane region" description="Helical" evidence="1">
    <location>
        <begin position="138"/>
        <end position="156"/>
    </location>
</feature>
<feature type="chain" id="PRO_5042191994" evidence="2">
    <location>
        <begin position="24"/>
        <end position="926"/>
    </location>
</feature>
<feature type="signal peptide" evidence="2">
    <location>
        <begin position="1"/>
        <end position="23"/>
    </location>
</feature>